<organism evidence="2 3">
    <name type="scientific">Nonomuraea diastatica</name>
    <dbReference type="NCBI Taxonomy" id="1848329"/>
    <lineage>
        <taxon>Bacteria</taxon>
        <taxon>Bacillati</taxon>
        <taxon>Actinomycetota</taxon>
        <taxon>Actinomycetes</taxon>
        <taxon>Streptosporangiales</taxon>
        <taxon>Streptosporangiaceae</taxon>
        <taxon>Nonomuraea</taxon>
    </lineage>
</organism>
<dbReference type="SUPFAM" id="SSF55174">
    <property type="entry name" value="Alpha-L RNA-binding motif"/>
    <property type="match status" value="1"/>
</dbReference>
<dbReference type="PROSITE" id="PS50889">
    <property type="entry name" value="S4"/>
    <property type="match status" value="1"/>
</dbReference>
<evidence type="ECO:0000313" key="2">
    <source>
        <dbReference type="EMBL" id="TDD22102.1"/>
    </source>
</evidence>
<dbReference type="GO" id="GO:0003723">
    <property type="term" value="F:RNA binding"/>
    <property type="evidence" value="ECO:0007669"/>
    <property type="project" value="UniProtKB-KW"/>
</dbReference>
<dbReference type="OrthoDB" id="9811532at2"/>
<accession>A0A4R4WWP5</accession>
<dbReference type="CDD" id="cd00165">
    <property type="entry name" value="S4"/>
    <property type="match status" value="1"/>
</dbReference>
<proteinExistence type="predicted"/>
<dbReference type="EMBL" id="SMKP01000028">
    <property type="protein sequence ID" value="TDD22102.1"/>
    <property type="molecule type" value="Genomic_DNA"/>
</dbReference>
<reference evidence="2 3" key="1">
    <citation type="submission" date="2019-03" db="EMBL/GenBank/DDBJ databases">
        <title>Draft genome sequences of novel Actinobacteria.</title>
        <authorList>
            <person name="Sahin N."/>
            <person name="Ay H."/>
            <person name="Saygin H."/>
        </authorList>
    </citation>
    <scope>NUCLEOTIDE SEQUENCE [LARGE SCALE GENOMIC DNA]</scope>
    <source>
        <strain evidence="2 3">KC712</strain>
    </source>
</reference>
<evidence type="ECO:0000313" key="3">
    <source>
        <dbReference type="Proteomes" id="UP000294543"/>
    </source>
</evidence>
<dbReference type="Pfam" id="PF13275">
    <property type="entry name" value="S4_2"/>
    <property type="match status" value="1"/>
</dbReference>
<keyword evidence="1" id="KW-0694">RNA-binding</keyword>
<dbReference type="Proteomes" id="UP000294543">
    <property type="component" value="Unassembled WGS sequence"/>
</dbReference>
<dbReference type="Gene3D" id="3.10.290.10">
    <property type="entry name" value="RNA-binding S4 domain"/>
    <property type="match status" value="1"/>
</dbReference>
<comment type="caution">
    <text evidence="2">The sequence shown here is derived from an EMBL/GenBank/DDBJ whole genome shotgun (WGS) entry which is preliminary data.</text>
</comment>
<dbReference type="AlphaFoldDB" id="A0A4R4WWP5"/>
<keyword evidence="3" id="KW-1185">Reference proteome</keyword>
<protein>
    <submittedName>
        <fullName evidence="2">RNA-binding S4 domain-containing protein</fullName>
    </submittedName>
</protein>
<dbReference type="InterPro" id="IPR036986">
    <property type="entry name" value="S4_RNA-bd_sf"/>
</dbReference>
<name>A0A4R4WWP5_9ACTN</name>
<gene>
    <name evidence="2" type="ORF">E1294_12595</name>
</gene>
<sequence>MTLTCGSTSPWPCTCCACGESRRRVVRLGLGPVDFELRSDFIPLCDLLKYCGITETGGMAKQLVAEGMVLVDGEVELRKRAKIRSGQVVSGEGFSIRVE</sequence>
<evidence type="ECO:0000256" key="1">
    <source>
        <dbReference type="PROSITE-ProRule" id="PRU00182"/>
    </source>
</evidence>